<reference evidence="1 2" key="2">
    <citation type="submission" date="2018-11" db="EMBL/GenBank/DDBJ databases">
        <authorList>
            <consortium name="Pathogen Informatics"/>
        </authorList>
    </citation>
    <scope>NUCLEOTIDE SEQUENCE [LARGE SCALE GENOMIC DNA]</scope>
</reference>
<sequence>MQRLIKLAPDSNPFLRVIFRPPTFKPEFWVNKNVWVEIYYTENVPLNWGRFDTIIATGAGTSRVGGLPHNKQCQLCNLYPQKSNSSARIASSRLNSTFELLLHLERKRLGSSNINESADLIETICNVIDSIVGQNAHMAENGKNKSVSEMQCKNIRDVRKKAELKTPEEIMRRLDEAELCEEMQDCRSCLKRLISDMNKGMTQVERLLNEARQCSMRSTFFSQLCSVR</sequence>
<protein>
    <submittedName>
        <fullName evidence="3">Fer2_3 domain-containing protein</fullName>
    </submittedName>
</protein>
<dbReference type="PANTHER" id="PTHR15698">
    <property type="entry name" value="PROTEIN CBG15099"/>
    <property type="match status" value="1"/>
</dbReference>
<dbReference type="InterPro" id="IPR042868">
    <property type="entry name" value="PHYHIP/PHYHIPL"/>
</dbReference>
<dbReference type="PANTHER" id="PTHR15698:SF4">
    <property type="entry name" value="PHYTANOYL-COA HYDROXYLASE-INTERACTING PROTEIN-LIKE C-TERMINAL DOMAIN-CONTAINING PROTEIN"/>
    <property type="match status" value="1"/>
</dbReference>
<keyword evidence="2" id="KW-1185">Reference proteome</keyword>
<dbReference type="WBParaSite" id="GPUH_0001442201-mRNA-1">
    <property type="protein sequence ID" value="GPUH_0001442201-mRNA-1"/>
    <property type="gene ID" value="GPUH_0001442201"/>
</dbReference>
<evidence type="ECO:0000313" key="2">
    <source>
        <dbReference type="Proteomes" id="UP000271098"/>
    </source>
</evidence>
<organism evidence="3">
    <name type="scientific">Gongylonema pulchrum</name>
    <dbReference type="NCBI Taxonomy" id="637853"/>
    <lineage>
        <taxon>Eukaryota</taxon>
        <taxon>Metazoa</taxon>
        <taxon>Ecdysozoa</taxon>
        <taxon>Nematoda</taxon>
        <taxon>Chromadorea</taxon>
        <taxon>Rhabditida</taxon>
        <taxon>Spirurina</taxon>
        <taxon>Spiruromorpha</taxon>
        <taxon>Spiruroidea</taxon>
        <taxon>Gongylonematidae</taxon>
        <taxon>Gongylonema</taxon>
    </lineage>
</organism>
<dbReference type="GO" id="GO:0005737">
    <property type="term" value="C:cytoplasm"/>
    <property type="evidence" value="ECO:0007669"/>
    <property type="project" value="TreeGrafter"/>
</dbReference>
<name>A0A183E0B2_9BILA</name>
<reference evidence="3" key="1">
    <citation type="submission" date="2016-06" db="UniProtKB">
        <authorList>
            <consortium name="WormBaseParasite"/>
        </authorList>
    </citation>
    <scope>IDENTIFICATION</scope>
</reference>
<evidence type="ECO:0000313" key="1">
    <source>
        <dbReference type="EMBL" id="VDN24105.1"/>
    </source>
</evidence>
<dbReference type="AlphaFoldDB" id="A0A183E0B2"/>
<accession>A0A183E0B2</accession>
<dbReference type="EMBL" id="UYRT01081221">
    <property type="protein sequence ID" value="VDN24105.1"/>
    <property type="molecule type" value="Genomic_DNA"/>
</dbReference>
<evidence type="ECO:0000313" key="3">
    <source>
        <dbReference type="WBParaSite" id="GPUH_0001442201-mRNA-1"/>
    </source>
</evidence>
<dbReference type="Proteomes" id="UP000271098">
    <property type="component" value="Unassembled WGS sequence"/>
</dbReference>
<dbReference type="OrthoDB" id="6101761at2759"/>
<proteinExistence type="predicted"/>
<gene>
    <name evidence="1" type="ORF">GPUH_LOCUS14403</name>
</gene>